<keyword evidence="1" id="KW-0812">Transmembrane</keyword>
<comment type="caution">
    <text evidence="2">The sequence shown here is derived from an EMBL/GenBank/DDBJ whole genome shotgun (WGS) entry which is preliminary data.</text>
</comment>
<dbReference type="EMBL" id="VFPT01000001">
    <property type="protein sequence ID" value="TQM92594.1"/>
    <property type="molecule type" value="Genomic_DNA"/>
</dbReference>
<dbReference type="Proteomes" id="UP000320582">
    <property type="component" value="Unassembled WGS sequence"/>
</dbReference>
<accession>A0A543KC02</accession>
<gene>
    <name evidence="2" type="ORF">BD293_1205</name>
</gene>
<dbReference type="AlphaFoldDB" id="A0A543KC02"/>
<feature type="transmembrane region" description="Helical" evidence="1">
    <location>
        <begin position="48"/>
        <end position="74"/>
    </location>
</feature>
<proteinExistence type="predicted"/>
<evidence type="ECO:0000313" key="2">
    <source>
        <dbReference type="EMBL" id="TQM92594.1"/>
    </source>
</evidence>
<evidence type="ECO:0000313" key="3">
    <source>
        <dbReference type="Proteomes" id="UP000320582"/>
    </source>
</evidence>
<evidence type="ECO:0000256" key="1">
    <source>
        <dbReference type="SAM" id="Phobius"/>
    </source>
</evidence>
<name>A0A543KC02_9RHOB</name>
<sequence length="90" mass="9761">MWSGKHGGAKRENGAATGVFIRNSIWEGFVLHLSKVEQYSVRARVAGIYALIALVVFACCEKLSFSLGAAFLVFPCQVAIRATRSAARTQ</sequence>
<keyword evidence="1" id="KW-0472">Membrane</keyword>
<organism evidence="2 3">
    <name type="scientific">Roseinatronobacter monicus</name>
    <dbReference type="NCBI Taxonomy" id="393481"/>
    <lineage>
        <taxon>Bacteria</taxon>
        <taxon>Pseudomonadati</taxon>
        <taxon>Pseudomonadota</taxon>
        <taxon>Alphaproteobacteria</taxon>
        <taxon>Rhodobacterales</taxon>
        <taxon>Paracoccaceae</taxon>
        <taxon>Roseinatronobacter</taxon>
    </lineage>
</organism>
<keyword evidence="3" id="KW-1185">Reference proteome</keyword>
<reference evidence="2 3" key="1">
    <citation type="submission" date="2019-06" db="EMBL/GenBank/DDBJ databases">
        <title>Genomic Encyclopedia of Archaeal and Bacterial Type Strains, Phase II (KMG-II): from individual species to whole genera.</title>
        <authorList>
            <person name="Goeker M."/>
        </authorList>
    </citation>
    <scope>NUCLEOTIDE SEQUENCE [LARGE SCALE GENOMIC DNA]</scope>
    <source>
        <strain evidence="2 3">DSM 18423</strain>
    </source>
</reference>
<protein>
    <submittedName>
        <fullName evidence="2">Uncharacterized protein</fullName>
    </submittedName>
</protein>
<keyword evidence="1" id="KW-1133">Transmembrane helix</keyword>